<accession>A0A0C3DRQ4</accession>
<dbReference type="HOGENOM" id="CLU_017509_0_0_1"/>
<protein>
    <recommendedName>
        <fullName evidence="7">Zn(2)-C6 fungal-type domain-containing protein</fullName>
    </recommendedName>
</protein>
<dbReference type="EMBL" id="KN822035">
    <property type="protein sequence ID" value="KIM63330.1"/>
    <property type="molecule type" value="Genomic_DNA"/>
</dbReference>
<dbReference type="Pfam" id="PF00735">
    <property type="entry name" value="Septin"/>
    <property type="match status" value="3"/>
</dbReference>
<dbReference type="Pfam" id="PF00172">
    <property type="entry name" value="Zn_clus"/>
    <property type="match status" value="2"/>
</dbReference>
<keyword evidence="1" id="KW-0342">GTP-binding</keyword>
<dbReference type="InterPro" id="IPR030379">
    <property type="entry name" value="G_SEPTIN_dom"/>
</dbReference>
<reference evidence="6" key="2">
    <citation type="submission" date="2015-01" db="EMBL/GenBank/DDBJ databases">
        <title>Evolutionary Origins and Diversification of the Mycorrhizal Mutualists.</title>
        <authorList>
            <consortium name="DOE Joint Genome Institute"/>
            <consortium name="Mycorrhizal Genomics Consortium"/>
            <person name="Kohler A."/>
            <person name="Kuo A."/>
            <person name="Nagy L.G."/>
            <person name="Floudas D."/>
            <person name="Copeland A."/>
            <person name="Barry K.W."/>
            <person name="Cichocki N."/>
            <person name="Veneault-Fourrey C."/>
            <person name="LaButti K."/>
            <person name="Lindquist E.A."/>
            <person name="Lipzen A."/>
            <person name="Lundell T."/>
            <person name="Morin E."/>
            <person name="Murat C."/>
            <person name="Riley R."/>
            <person name="Ohm R."/>
            <person name="Sun H."/>
            <person name="Tunlid A."/>
            <person name="Henrissat B."/>
            <person name="Grigoriev I.V."/>
            <person name="Hibbett D.S."/>
            <person name="Martin F."/>
        </authorList>
    </citation>
    <scope>NUCLEOTIDE SEQUENCE [LARGE SCALE GENOMIC DNA]</scope>
    <source>
        <strain evidence="6">Foug A</strain>
    </source>
</reference>
<evidence type="ECO:0000259" key="3">
    <source>
        <dbReference type="PROSITE" id="PS50048"/>
    </source>
</evidence>
<dbReference type="GO" id="GO:0000981">
    <property type="term" value="F:DNA-binding transcription factor activity, RNA polymerase II-specific"/>
    <property type="evidence" value="ECO:0007669"/>
    <property type="project" value="InterPro"/>
</dbReference>
<reference evidence="5 6" key="1">
    <citation type="submission" date="2014-04" db="EMBL/GenBank/DDBJ databases">
        <authorList>
            <consortium name="DOE Joint Genome Institute"/>
            <person name="Kuo A."/>
            <person name="Kohler A."/>
            <person name="Nagy L.G."/>
            <person name="Floudas D."/>
            <person name="Copeland A."/>
            <person name="Barry K.W."/>
            <person name="Cichocki N."/>
            <person name="Veneault-Fourrey C."/>
            <person name="LaButti K."/>
            <person name="Lindquist E.A."/>
            <person name="Lipzen A."/>
            <person name="Lundell T."/>
            <person name="Morin E."/>
            <person name="Murat C."/>
            <person name="Sun H."/>
            <person name="Tunlid A."/>
            <person name="Henrissat B."/>
            <person name="Grigoriev I.V."/>
            <person name="Hibbett D.S."/>
            <person name="Martin F."/>
            <person name="Nordberg H.P."/>
            <person name="Cantor M.N."/>
            <person name="Hua S.X."/>
        </authorList>
    </citation>
    <scope>NUCLEOTIDE SEQUENCE [LARGE SCALE GENOMIC DNA]</scope>
    <source>
        <strain evidence="5 6">Foug A</strain>
    </source>
</reference>
<proteinExistence type="inferred from homology"/>
<dbReference type="PANTHER" id="PTHR18884">
    <property type="entry name" value="SEPTIN"/>
    <property type="match status" value="1"/>
</dbReference>
<comment type="similarity">
    <text evidence="1">Belongs to the TRAFAC class TrmE-Era-EngA-EngB-Septin-like GTPase superfamily. Septin GTPase family.</text>
</comment>
<feature type="compositionally biased region" description="Polar residues" evidence="2">
    <location>
        <begin position="660"/>
        <end position="670"/>
    </location>
</feature>
<evidence type="ECO:0000259" key="4">
    <source>
        <dbReference type="PROSITE" id="PS51719"/>
    </source>
</evidence>
<dbReference type="GO" id="GO:0005525">
    <property type="term" value="F:GTP binding"/>
    <property type="evidence" value="ECO:0007669"/>
    <property type="project" value="UniProtKB-KW"/>
</dbReference>
<dbReference type="AlphaFoldDB" id="A0A0C3DRQ4"/>
<dbReference type="PRINTS" id="PR00755">
    <property type="entry name" value="AFLATOXINBRP"/>
</dbReference>
<dbReference type="PROSITE" id="PS50048">
    <property type="entry name" value="ZN2_CY6_FUNGAL_2"/>
    <property type="match status" value="2"/>
</dbReference>
<gene>
    <name evidence="5" type="ORF">SCLCIDRAFT_117636</name>
</gene>
<feature type="region of interest" description="Disordered" evidence="2">
    <location>
        <begin position="387"/>
        <end position="473"/>
    </location>
</feature>
<name>A0A0C3DRQ4_9AGAM</name>
<dbReference type="Gene3D" id="4.10.240.10">
    <property type="entry name" value="Zn(2)-C6 fungal-type DNA-binding domain"/>
    <property type="match status" value="2"/>
</dbReference>
<dbReference type="InParanoid" id="A0A0C3DRQ4"/>
<feature type="region of interest" description="Disordered" evidence="2">
    <location>
        <begin position="705"/>
        <end position="771"/>
    </location>
</feature>
<dbReference type="CDD" id="cd00067">
    <property type="entry name" value="GAL4"/>
    <property type="match status" value="2"/>
</dbReference>
<dbReference type="InterPro" id="IPR027417">
    <property type="entry name" value="P-loop_NTPase"/>
</dbReference>
<feature type="domain" description="Septin-type G" evidence="4">
    <location>
        <begin position="1"/>
        <end position="381"/>
    </location>
</feature>
<evidence type="ECO:0000256" key="2">
    <source>
        <dbReference type="SAM" id="MobiDB-lite"/>
    </source>
</evidence>
<dbReference type="PROSITE" id="PS51719">
    <property type="entry name" value="G_SEPTIN"/>
    <property type="match status" value="1"/>
</dbReference>
<dbReference type="OrthoDB" id="10261408at2759"/>
<organism evidence="5 6">
    <name type="scientific">Scleroderma citrinum Foug A</name>
    <dbReference type="NCBI Taxonomy" id="1036808"/>
    <lineage>
        <taxon>Eukaryota</taxon>
        <taxon>Fungi</taxon>
        <taxon>Dikarya</taxon>
        <taxon>Basidiomycota</taxon>
        <taxon>Agaricomycotina</taxon>
        <taxon>Agaricomycetes</taxon>
        <taxon>Agaricomycetidae</taxon>
        <taxon>Boletales</taxon>
        <taxon>Sclerodermatineae</taxon>
        <taxon>Sclerodermataceae</taxon>
        <taxon>Scleroderma</taxon>
    </lineage>
</organism>
<dbReference type="SUPFAM" id="SSF57701">
    <property type="entry name" value="Zn2/Cys6 DNA-binding domain"/>
    <property type="match status" value="2"/>
</dbReference>
<feature type="domain" description="Zn(2)-C6 fungal-type" evidence="3">
    <location>
        <begin position="479"/>
        <end position="509"/>
    </location>
</feature>
<dbReference type="Gene3D" id="3.40.50.300">
    <property type="entry name" value="P-loop containing nucleotide triphosphate hydrolases"/>
    <property type="match status" value="1"/>
</dbReference>
<feature type="region of interest" description="Disordered" evidence="2">
    <location>
        <begin position="501"/>
        <end position="672"/>
    </location>
</feature>
<dbReference type="SMART" id="SM00066">
    <property type="entry name" value="GAL4"/>
    <property type="match status" value="2"/>
</dbReference>
<evidence type="ECO:0000313" key="5">
    <source>
        <dbReference type="EMBL" id="KIM63330.1"/>
    </source>
</evidence>
<dbReference type="InterPro" id="IPR001138">
    <property type="entry name" value="Zn2Cys6_DnaBD"/>
</dbReference>
<evidence type="ECO:0000313" key="6">
    <source>
        <dbReference type="Proteomes" id="UP000053989"/>
    </source>
</evidence>
<keyword evidence="6" id="KW-1185">Reference proteome</keyword>
<dbReference type="Proteomes" id="UP000053989">
    <property type="component" value="Unassembled WGS sequence"/>
</dbReference>
<dbReference type="STRING" id="1036808.A0A0C3DRQ4"/>
<dbReference type="InterPro" id="IPR036864">
    <property type="entry name" value="Zn2-C6_fun-type_DNA-bd_sf"/>
</dbReference>
<feature type="compositionally biased region" description="Basic and acidic residues" evidence="2">
    <location>
        <begin position="241"/>
        <end position="251"/>
    </location>
</feature>
<evidence type="ECO:0000256" key="1">
    <source>
        <dbReference type="RuleBase" id="RU004560"/>
    </source>
</evidence>
<keyword evidence="1" id="KW-0547">Nucleotide-binding</keyword>
<feature type="region of interest" description="Disordered" evidence="2">
    <location>
        <begin position="241"/>
        <end position="279"/>
    </location>
</feature>
<feature type="domain" description="Zn(2)-C6 fungal-type" evidence="3">
    <location>
        <begin position="676"/>
        <end position="706"/>
    </location>
</feature>
<dbReference type="GO" id="GO:0008270">
    <property type="term" value="F:zinc ion binding"/>
    <property type="evidence" value="ECO:0007669"/>
    <property type="project" value="InterPro"/>
</dbReference>
<sequence>MVAGQRSGKTSFLRLLLDSSDISSTATKDQLASVAKFVQGCSSHTSHIRSASINIDLDVDRNAPPQVLSLSLIDTPSLDFSDEHAAERNIQEILRQVDSRFAEGIDDDWKAQTGDHHVHLCIYFLDPDVIVPPCAPAPPAPLVPRARTSSFSHTEPDPVILEPPVTTNPLLYRPALPAAEINTIRRLSARVNVLPVIARADTLTNDRLLAVKMAIRRDLAEAGIGFGIFDMDTHPQYQHRKDVAEPGHPVKGEIPNGYGSRTNRSSPGHPSPPTSPTTPYLRLPYALISPEIYSHSDGVARVPHSRHELVQQYTPSPHYPLSKLVRGKFMRSYRWGSVDVLDPNQCDFLHLRSAIFHHMETLQKYTREYLFEKFRAECLAQHHPSNRLLHPHQTQPNTVPRPQHPLGHPLRPALSIETSPGRGGVRHSSLSISRDLPPGTDMHPLPISRPLGDGASSSHSNAKVPPRSSKQRTKKITVACNFCRSRKLKCDGGRPACGQCVKRSNPCDYMPQNNKRRNSYRRKEDESDTEGSGEERSVDENDPSVSPPEMASHPQSRKSSNADKRPMLDGYPQPVAGPSEPREVLPAIAPVARLKPSMPMGPAAPEGRSLFKDNELPHIATLSLPDRSPTVAAMTAPPLPLIRPASEQQAAQRKRASTMPGRSSRQTTSAGPKVVACNFCRARKTKCDGAHPACSSCARRSLPCDYNHNTGSNGANKKGARRASTSSKIAPSLGLPHGAHSPMHSPTSNGAASGDPRYMNGTPPDDMMMGEPMDVDLKRKIDEIEGPQKRIRVGDLDESIP</sequence>
<dbReference type="PROSITE" id="PS00463">
    <property type="entry name" value="ZN2_CY6_FUNGAL_1"/>
    <property type="match status" value="2"/>
</dbReference>
<evidence type="ECO:0008006" key="7">
    <source>
        <dbReference type="Google" id="ProtNLM"/>
    </source>
</evidence>